<accession>A0A1C3ULP9</accession>
<dbReference type="OrthoDB" id="335726at2"/>
<organism evidence="5 6">
    <name type="scientific">Rhizobium miluonense</name>
    <dbReference type="NCBI Taxonomy" id="411945"/>
    <lineage>
        <taxon>Bacteria</taxon>
        <taxon>Pseudomonadati</taxon>
        <taxon>Pseudomonadota</taxon>
        <taxon>Alphaproteobacteria</taxon>
        <taxon>Hyphomicrobiales</taxon>
        <taxon>Rhizobiaceae</taxon>
        <taxon>Rhizobium/Agrobacterium group</taxon>
        <taxon>Rhizobium</taxon>
    </lineage>
</organism>
<reference evidence="6" key="1">
    <citation type="submission" date="2016-08" db="EMBL/GenBank/DDBJ databases">
        <authorList>
            <person name="Varghese N."/>
            <person name="Submissions Spin"/>
        </authorList>
    </citation>
    <scope>NUCLEOTIDE SEQUENCE [LARGE SCALE GENOMIC DNA]</scope>
    <source>
        <strain evidence="6">HAMBI 2971</strain>
    </source>
</reference>
<dbReference type="PRINTS" id="PR00081">
    <property type="entry name" value="GDHRDH"/>
</dbReference>
<dbReference type="SMART" id="SM00822">
    <property type="entry name" value="PKS_KR"/>
    <property type="match status" value="1"/>
</dbReference>
<dbReference type="InterPro" id="IPR036291">
    <property type="entry name" value="NAD(P)-bd_dom_sf"/>
</dbReference>
<keyword evidence="6" id="KW-1185">Reference proteome</keyword>
<proteinExistence type="inferred from homology"/>
<gene>
    <name evidence="5" type="ORF">GA0061102_1004165</name>
</gene>
<evidence type="ECO:0000259" key="4">
    <source>
        <dbReference type="SMART" id="SM00822"/>
    </source>
</evidence>
<sequence length="276" mass="29425">MSPFIARPEHGVVWITGASSGIGRALALKLAEEGYKVAVTARSHEKLLALQAEASALAGSIVVLDGDVTDTADMEHTVAAIEYQHGPVAMVVLNAGIYLPARGEDLNHEVFERSFAVNLHGVVNCLVPAVRHMRARGYGQVALVSSVAGFGGLPGGAAYGASKAALINMAESLNFELDRMGIHIQLVTPGYVETPLTAQNTFKMPDIVSAQKAADAIAAGLKSPAFEISFPKGLIYRAKLLKFLPYSLYFRVLRYFLGSGQKRRSVGPRITAHPAE</sequence>
<dbReference type="InterPro" id="IPR002347">
    <property type="entry name" value="SDR_fam"/>
</dbReference>
<feature type="domain" description="Ketoreductase" evidence="4">
    <location>
        <begin position="11"/>
        <end position="190"/>
    </location>
</feature>
<dbReference type="RefSeq" id="WP_092845018.1">
    <property type="nucleotide sequence ID" value="NZ_FMAH01000004.1"/>
</dbReference>
<dbReference type="PANTHER" id="PTHR44196:SF1">
    <property type="entry name" value="DEHYDROGENASE_REDUCTASE SDR FAMILY MEMBER 7B"/>
    <property type="match status" value="1"/>
</dbReference>
<name>A0A1C3ULP9_9HYPH</name>
<dbReference type="STRING" id="411945.GA0061102_1004165"/>
<evidence type="ECO:0000313" key="6">
    <source>
        <dbReference type="Proteomes" id="UP000199435"/>
    </source>
</evidence>
<keyword evidence="2" id="KW-0560">Oxidoreductase</keyword>
<dbReference type="SUPFAM" id="SSF51735">
    <property type="entry name" value="NAD(P)-binding Rossmann-fold domains"/>
    <property type="match status" value="1"/>
</dbReference>
<dbReference type="AlphaFoldDB" id="A0A1C3ULP9"/>
<dbReference type="Proteomes" id="UP000199435">
    <property type="component" value="Unassembled WGS sequence"/>
</dbReference>
<comment type="similarity">
    <text evidence="1 3">Belongs to the short-chain dehydrogenases/reductases (SDR) family.</text>
</comment>
<evidence type="ECO:0000256" key="1">
    <source>
        <dbReference type="ARBA" id="ARBA00006484"/>
    </source>
</evidence>
<dbReference type="EMBL" id="FMAH01000004">
    <property type="protein sequence ID" value="SCB16406.1"/>
    <property type="molecule type" value="Genomic_DNA"/>
</dbReference>
<evidence type="ECO:0000313" key="5">
    <source>
        <dbReference type="EMBL" id="SCB16406.1"/>
    </source>
</evidence>
<dbReference type="Gene3D" id="3.40.50.720">
    <property type="entry name" value="NAD(P)-binding Rossmann-like Domain"/>
    <property type="match status" value="1"/>
</dbReference>
<evidence type="ECO:0000256" key="3">
    <source>
        <dbReference type="RuleBase" id="RU000363"/>
    </source>
</evidence>
<dbReference type="GO" id="GO:0016020">
    <property type="term" value="C:membrane"/>
    <property type="evidence" value="ECO:0007669"/>
    <property type="project" value="TreeGrafter"/>
</dbReference>
<dbReference type="GO" id="GO:0016491">
    <property type="term" value="F:oxidoreductase activity"/>
    <property type="evidence" value="ECO:0007669"/>
    <property type="project" value="UniProtKB-KW"/>
</dbReference>
<dbReference type="InterPro" id="IPR057326">
    <property type="entry name" value="KR_dom"/>
</dbReference>
<dbReference type="PRINTS" id="PR00080">
    <property type="entry name" value="SDRFAMILY"/>
</dbReference>
<evidence type="ECO:0000256" key="2">
    <source>
        <dbReference type="ARBA" id="ARBA00023002"/>
    </source>
</evidence>
<dbReference type="PANTHER" id="PTHR44196">
    <property type="entry name" value="DEHYDROGENASE/REDUCTASE SDR FAMILY MEMBER 7B"/>
    <property type="match status" value="1"/>
</dbReference>
<protein>
    <submittedName>
        <fullName evidence="5">Short-chain dehydrogenase</fullName>
    </submittedName>
</protein>
<dbReference type="Pfam" id="PF00106">
    <property type="entry name" value="adh_short"/>
    <property type="match status" value="1"/>
</dbReference>